<protein>
    <recommendedName>
        <fullName evidence="4">Inheritance of peroxisomes protein 1</fullName>
    </recommendedName>
</protein>
<evidence type="ECO:0000256" key="5">
    <source>
        <dbReference type="ARBA" id="ARBA00023136"/>
    </source>
</evidence>
<feature type="compositionally biased region" description="Low complexity" evidence="6">
    <location>
        <begin position="729"/>
        <end position="743"/>
    </location>
</feature>
<dbReference type="GO" id="GO:0045033">
    <property type="term" value="P:peroxisome inheritance"/>
    <property type="evidence" value="ECO:0007669"/>
    <property type="project" value="InterPro"/>
</dbReference>
<dbReference type="Pfam" id="PF12634">
    <property type="entry name" value="Inp1"/>
    <property type="match status" value="1"/>
</dbReference>
<dbReference type="InterPro" id="IPR024758">
    <property type="entry name" value="Inp1"/>
</dbReference>
<dbReference type="Proteomes" id="UP001174694">
    <property type="component" value="Unassembled WGS sequence"/>
</dbReference>
<comment type="similarity">
    <text evidence="3">Belongs to the INP1 family.</text>
</comment>
<feature type="compositionally biased region" description="Polar residues" evidence="6">
    <location>
        <begin position="527"/>
        <end position="538"/>
    </location>
</feature>
<feature type="compositionally biased region" description="Polar residues" evidence="6">
    <location>
        <begin position="443"/>
        <end position="461"/>
    </location>
</feature>
<feature type="compositionally biased region" description="Polar residues" evidence="6">
    <location>
        <begin position="259"/>
        <end position="272"/>
    </location>
</feature>
<keyword evidence="8" id="KW-1185">Reference proteome</keyword>
<proteinExistence type="inferred from homology"/>
<evidence type="ECO:0000256" key="6">
    <source>
        <dbReference type="SAM" id="MobiDB-lite"/>
    </source>
</evidence>
<dbReference type="EMBL" id="JANBVO010000041">
    <property type="protein sequence ID" value="KAJ9134795.1"/>
    <property type="molecule type" value="Genomic_DNA"/>
</dbReference>
<feature type="compositionally biased region" description="Polar residues" evidence="6">
    <location>
        <begin position="548"/>
        <end position="573"/>
    </location>
</feature>
<comment type="function">
    <text evidence="1">Required for peroxisome inheritance.</text>
</comment>
<feature type="region of interest" description="Disordered" evidence="6">
    <location>
        <begin position="440"/>
        <end position="486"/>
    </location>
</feature>
<evidence type="ECO:0000256" key="4">
    <source>
        <dbReference type="ARBA" id="ARBA00021397"/>
    </source>
</evidence>
<accession>A0AA38R3U9</accession>
<evidence type="ECO:0000256" key="2">
    <source>
        <dbReference type="ARBA" id="ARBA00004421"/>
    </source>
</evidence>
<reference evidence="7" key="1">
    <citation type="submission" date="2022-07" db="EMBL/GenBank/DDBJ databases">
        <title>Fungi with potential for degradation of polypropylene.</title>
        <authorList>
            <person name="Gostincar C."/>
        </authorList>
    </citation>
    <scope>NUCLEOTIDE SEQUENCE</scope>
    <source>
        <strain evidence="7">EXF-13308</strain>
    </source>
</reference>
<name>A0AA38R3U9_9PEZI</name>
<feature type="region of interest" description="Disordered" evidence="6">
    <location>
        <begin position="314"/>
        <end position="355"/>
    </location>
</feature>
<keyword evidence="5" id="KW-0472">Membrane</keyword>
<evidence type="ECO:0000256" key="1">
    <source>
        <dbReference type="ARBA" id="ARBA00003594"/>
    </source>
</evidence>
<feature type="compositionally biased region" description="Basic and acidic residues" evidence="6">
    <location>
        <begin position="277"/>
        <end position="296"/>
    </location>
</feature>
<evidence type="ECO:0000313" key="8">
    <source>
        <dbReference type="Proteomes" id="UP001174694"/>
    </source>
</evidence>
<feature type="region of interest" description="Disordered" evidence="6">
    <location>
        <begin position="717"/>
        <end position="788"/>
    </location>
</feature>
<comment type="caution">
    <text evidence="7">The sequence shown here is derived from an EMBL/GenBank/DDBJ whole genome shotgun (WGS) entry which is preliminary data.</text>
</comment>
<feature type="region of interest" description="Disordered" evidence="6">
    <location>
        <begin position="506"/>
        <end position="643"/>
    </location>
</feature>
<feature type="compositionally biased region" description="Polar residues" evidence="6">
    <location>
        <begin position="599"/>
        <end position="610"/>
    </location>
</feature>
<organism evidence="7 8">
    <name type="scientific">Pleurostoma richardsiae</name>
    <dbReference type="NCBI Taxonomy" id="41990"/>
    <lineage>
        <taxon>Eukaryota</taxon>
        <taxon>Fungi</taxon>
        <taxon>Dikarya</taxon>
        <taxon>Ascomycota</taxon>
        <taxon>Pezizomycotina</taxon>
        <taxon>Sordariomycetes</taxon>
        <taxon>Sordariomycetidae</taxon>
        <taxon>Calosphaeriales</taxon>
        <taxon>Pleurostomataceae</taxon>
        <taxon>Pleurostoma</taxon>
    </lineage>
</organism>
<comment type="subcellular location">
    <subcellularLocation>
        <location evidence="2">Peroxisome membrane</location>
        <topology evidence="2">Peripheral membrane protein</topology>
    </subcellularLocation>
</comment>
<dbReference type="AlphaFoldDB" id="A0AA38R3U9"/>
<feature type="region of interest" description="Disordered" evidence="6">
    <location>
        <begin position="193"/>
        <end position="296"/>
    </location>
</feature>
<feature type="compositionally biased region" description="Low complexity" evidence="6">
    <location>
        <begin position="574"/>
        <end position="590"/>
    </location>
</feature>
<sequence length="788" mass="84965">MDSSRPRDPAFPAPRRSVTAPIVSSLHSVQENPSSSSGRFANDSVETLYNHPSVKIVSFTAGSRPRSLSPRRGLAAALEEEAGTLPSSSRLERTIAVGTFQIYRAPGSVAFLRCGSALQPILPKSQCWCIDEASSKFVLQIRRPNYWRIEVPVADDEDVRRAILLREIFDKILQFEKTPCPFERSFTVELPERPQTPVKKRPWTPVRRPPVQWPPTPVTPVEITPKAKAVVSQNEGQRPERSLAAEQDDVSEDNVATPRPTTLRENAVTAQASEPPETPHADHMEEGTEEEQSRAELVEEPRLDQNITHEAVLSGAEAIPPSSGKTSGSIASERLSGHTPQKTSQALEEGPPQEDANVLSEEAKGQEVNATESVQNEVDVFESQSSPLEGSGLMRVRKGRITSFASRRAATAPPQLTLYHSPPSKASTNKITIIEEVAEPVAESNSPTESSDSFHSVQSWHSPITPLPPSPPLSNDNSPTRFPYPHQNIVLPKQRDACHERDTSDLTITPVTGAPWDVSSAGATDPTAGSSTAATPSVVSEDGAQLAPSETQSSEEAYHTASQEPPISTDTTRPSLETSPSATATSTTLSRRPRIAHRATTSSISVSNHRALSPLPPAANLFTPRRPAAEQPSGRHATATPSRASARLAAARRIPGAIIHKTCEILLSPPSHLISLMLKVAARIAAGQWRGYLFGMGEAGERVDVRWDWSDTDEGAVEGWEEGDFDFDSASPSRGRGAARRSSLPVKATAPSPPQGEGGSVSSAAAESEAWETPREEADDFGQSWGVD</sequence>
<evidence type="ECO:0000256" key="3">
    <source>
        <dbReference type="ARBA" id="ARBA00010707"/>
    </source>
</evidence>
<feature type="compositionally biased region" description="Pro residues" evidence="6">
    <location>
        <begin position="207"/>
        <end position="218"/>
    </location>
</feature>
<evidence type="ECO:0000313" key="7">
    <source>
        <dbReference type="EMBL" id="KAJ9134795.1"/>
    </source>
</evidence>
<gene>
    <name evidence="7" type="ORF">NKR23_g9978</name>
</gene>
<dbReference type="GO" id="GO:0005780">
    <property type="term" value="C:extrinsic component of intraperoxisomal membrane"/>
    <property type="evidence" value="ECO:0007669"/>
    <property type="project" value="InterPro"/>
</dbReference>
<feature type="compositionally biased region" description="Acidic residues" evidence="6">
    <location>
        <begin position="717"/>
        <end position="727"/>
    </location>
</feature>